<reference evidence="2 3" key="1">
    <citation type="submission" date="2016-02" db="EMBL/GenBank/DDBJ databases">
        <title>Draft genome sequence of Polaribacter atrinae KACC17473.</title>
        <authorList>
            <person name="Shin S.-K."/>
            <person name="Yi H."/>
        </authorList>
    </citation>
    <scope>NUCLEOTIDE SEQUENCE [LARGE SCALE GENOMIC DNA]</scope>
    <source>
        <strain evidence="2 3">KACC 17473</strain>
    </source>
</reference>
<evidence type="ECO:0000256" key="1">
    <source>
        <dbReference type="SAM" id="SignalP"/>
    </source>
</evidence>
<name>A0A176T7V7_9FLAO</name>
<sequence length="160" mass="18075">MKKNKNIWCFLLFLLCSLYITEVSAQQEKLPTYFSNNFSQLSPFNASFLMGNDNLLINGNNQNTLFQQQSRNINSVVLNQVGFDNTADIKSSNQTSQNVNQIGNENYYSFINYYNSSPINFGVHQQGNSNSLQIYGTNSMINGAAIIQNSNNQALIIKNY</sequence>
<evidence type="ECO:0008006" key="4">
    <source>
        <dbReference type="Google" id="ProtNLM"/>
    </source>
</evidence>
<protein>
    <recommendedName>
        <fullName evidence="4">Curlin subunit CsgB</fullName>
    </recommendedName>
</protein>
<dbReference type="AlphaFoldDB" id="A0A176T7V7"/>
<comment type="caution">
    <text evidence="2">The sequence shown here is derived from an EMBL/GenBank/DDBJ whole genome shotgun (WGS) entry which is preliminary data.</text>
</comment>
<keyword evidence="3" id="KW-1185">Reference proteome</keyword>
<dbReference type="STRING" id="1333662.LPB303_13245"/>
<evidence type="ECO:0000313" key="2">
    <source>
        <dbReference type="EMBL" id="OAD43425.1"/>
    </source>
</evidence>
<accession>A0A176T7V7</accession>
<organism evidence="2 3">
    <name type="scientific">Polaribacter atrinae</name>
    <dbReference type="NCBI Taxonomy" id="1333662"/>
    <lineage>
        <taxon>Bacteria</taxon>
        <taxon>Pseudomonadati</taxon>
        <taxon>Bacteroidota</taxon>
        <taxon>Flavobacteriia</taxon>
        <taxon>Flavobacteriales</taxon>
        <taxon>Flavobacteriaceae</taxon>
    </lineage>
</organism>
<gene>
    <name evidence="2" type="ORF">LPB303_13245</name>
</gene>
<keyword evidence="1" id="KW-0732">Signal</keyword>
<feature type="signal peptide" evidence="1">
    <location>
        <begin position="1"/>
        <end position="25"/>
    </location>
</feature>
<feature type="chain" id="PRO_5008049732" description="Curlin subunit CsgB" evidence="1">
    <location>
        <begin position="26"/>
        <end position="160"/>
    </location>
</feature>
<dbReference type="EMBL" id="LVWE01000055">
    <property type="protein sequence ID" value="OAD43425.1"/>
    <property type="molecule type" value="Genomic_DNA"/>
</dbReference>
<dbReference type="Proteomes" id="UP000076923">
    <property type="component" value="Unassembled WGS sequence"/>
</dbReference>
<evidence type="ECO:0000313" key="3">
    <source>
        <dbReference type="Proteomes" id="UP000076923"/>
    </source>
</evidence>
<proteinExistence type="predicted"/>